<dbReference type="EMBL" id="BAAALT010000001">
    <property type="protein sequence ID" value="GAA1781943.1"/>
    <property type="molecule type" value="Genomic_DNA"/>
</dbReference>
<comment type="similarity">
    <text evidence="2">Belongs to the EamA transporter family.</text>
</comment>
<evidence type="ECO:0000313" key="9">
    <source>
        <dbReference type="Proteomes" id="UP001500218"/>
    </source>
</evidence>
<dbReference type="Pfam" id="PF00892">
    <property type="entry name" value="EamA"/>
    <property type="match status" value="1"/>
</dbReference>
<dbReference type="PANTHER" id="PTHR32322:SF2">
    <property type="entry name" value="EAMA DOMAIN-CONTAINING PROTEIN"/>
    <property type="match status" value="1"/>
</dbReference>
<feature type="transmembrane region" description="Helical" evidence="6">
    <location>
        <begin position="212"/>
        <end position="233"/>
    </location>
</feature>
<dbReference type="Proteomes" id="UP001500218">
    <property type="component" value="Unassembled WGS sequence"/>
</dbReference>
<feature type="domain" description="EamA" evidence="7">
    <location>
        <begin position="156"/>
        <end position="282"/>
    </location>
</feature>
<proteinExistence type="inferred from homology"/>
<feature type="transmembrane region" description="Helical" evidence="6">
    <location>
        <begin position="35"/>
        <end position="55"/>
    </location>
</feature>
<feature type="transmembrane region" description="Helical" evidence="6">
    <location>
        <begin position="149"/>
        <end position="172"/>
    </location>
</feature>
<name>A0ABP4XJZ3_9ACTN</name>
<feature type="transmembrane region" description="Helical" evidence="6">
    <location>
        <begin position="125"/>
        <end position="143"/>
    </location>
</feature>
<keyword evidence="4 6" id="KW-1133">Transmembrane helix</keyword>
<evidence type="ECO:0000256" key="6">
    <source>
        <dbReference type="SAM" id="Phobius"/>
    </source>
</evidence>
<keyword evidence="9" id="KW-1185">Reference proteome</keyword>
<evidence type="ECO:0000313" key="8">
    <source>
        <dbReference type="EMBL" id="GAA1781943.1"/>
    </source>
</evidence>
<dbReference type="PANTHER" id="PTHR32322">
    <property type="entry name" value="INNER MEMBRANE TRANSPORTER"/>
    <property type="match status" value="1"/>
</dbReference>
<dbReference type="InterPro" id="IPR037185">
    <property type="entry name" value="EmrE-like"/>
</dbReference>
<evidence type="ECO:0000256" key="5">
    <source>
        <dbReference type="ARBA" id="ARBA00023136"/>
    </source>
</evidence>
<feature type="transmembrane region" description="Helical" evidence="6">
    <location>
        <begin position="75"/>
        <end position="94"/>
    </location>
</feature>
<dbReference type="SUPFAM" id="SSF103481">
    <property type="entry name" value="Multidrug resistance efflux transporter EmrE"/>
    <property type="match status" value="2"/>
</dbReference>
<reference evidence="9" key="1">
    <citation type="journal article" date="2019" name="Int. J. Syst. Evol. Microbiol.">
        <title>The Global Catalogue of Microorganisms (GCM) 10K type strain sequencing project: providing services to taxonomists for standard genome sequencing and annotation.</title>
        <authorList>
            <consortium name="The Broad Institute Genomics Platform"/>
            <consortium name="The Broad Institute Genome Sequencing Center for Infectious Disease"/>
            <person name="Wu L."/>
            <person name="Ma J."/>
        </authorList>
    </citation>
    <scope>NUCLEOTIDE SEQUENCE [LARGE SCALE GENOMIC DNA]</scope>
    <source>
        <strain evidence="9">JCM 13250</strain>
    </source>
</reference>
<protein>
    <recommendedName>
        <fullName evidence="7">EamA domain-containing protein</fullName>
    </recommendedName>
</protein>
<comment type="subcellular location">
    <subcellularLocation>
        <location evidence="1">Membrane</location>
        <topology evidence="1">Multi-pass membrane protein</topology>
    </subcellularLocation>
</comment>
<feature type="transmembrane region" description="Helical" evidence="6">
    <location>
        <begin position="184"/>
        <end position="206"/>
    </location>
</feature>
<evidence type="ECO:0000256" key="1">
    <source>
        <dbReference type="ARBA" id="ARBA00004141"/>
    </source>
</evidence>
<keyword evidence="5 6" id="KW-0472">Membrane</keyword>
<sequence length="288" mass="29179">MAVSRPALLAALSMLGAAALWGVIGGTVAGLDVGGAAAASAVELVTGVVLTGLAAAAGHRPRAVLAALGGRRRALLGAVVAVNVLCYYVALQLAPVGPVMAVHLLAPVLLTVAALVRGRRRLTPVRALSLAMVCTALLVIAAGPADRDAYPYAVVGLALSLVSAGCLAVFVTTVSRSANDAPPIAAAGLQMFVSGLLLAPALAQFRAYPQDFLILILLGLAVFAPACWLYWYAMRRLTPIVASTVLLTEPLFGPPAAALLYAATPDAAQVAAMALVLVATYLELVATT</sequence>
<evidence type="ECO:0000256" key="4">
    <source>
        <dbReference type="ARBA" id="ARBA00022989"/>
    </source>
</evidence>
<dbReference type="InterPro" id="IPR000620">
    <property type="entry name" value="EamA_dom"/>
</dbReference>
<feature type="transmembrane region" description="Helical" evidence="6">
    <location>
        <begin position="100"/>
        <end position="118"/>
    </location>
</feature>
<evidence type="ECO:0000256" key="2">
    <source>
        <dbReference type="ARBA" id="ARBA00007362"/>
    </source>
</evidence>
<feature type="transmembrane region" description="Helical" evidence="6">
    <location>
        <begin position="240"/>
        <end position="261"/>
    </location>
</feature>
<accession>A0ABP4XJZ3</accession>
<gene>
    <name evidence="8" type="ORF">GCM10009682_00260</name>
</gene>
<evidence type="ECO:0000259" key="7">
    <source>
        <dbReference type="Pfam" id="PF00892"/>
    </source>
</evidence>
<organism evidence="8 9">
    <name type="scientific">Luedemannella flava</name>
    <dbReference type="NCBI Taxonomy" id="349316"/>
    <lineage>
        <taxon>Bacteria</taxon>
        <taxon>Bacillati</taxon>
        <taxon>Actinomycetota</taxon>
        <taxon>Actinomycetes</taxon>
        <taxon>Micromonosporales</taxon>
        <taxon>Micromonosporaceae</taxon>
        <taxon>Luedemannella</taxon>
    </lineage>
</organism>
<feature type="transmembrane region" description="Helical" evidence="6">
    <location>
        <begin position="267"/>
        <end position="286"/>
    </location>
</feature>
<comment type="caution">
    <text evidence="8">The sequence shown here is derived from an EMBL/GenBank/DDBJ whole genome shotgun (WGS) entry which is preliminary data.</text>
</comment>
<dbReference type="RefSeq" id="WP_344124927.1">
    <property type="nucleotide sequence ID" value="NZ_BAAALT010000001.1"/>
</dbReference>
<keyword evidence="3 6" id="KW-0812">Transmembrane</keyword>
<evidence type="ECO:0000256" key="3">
    <source>
        <dbReference type="ARBA" id="ARBA00022692"/>
    </source>
</evidence>
<dbReference type="InterPro" id="IPR050638">
    <property type="entry name" value="AA-Vitamin_Transporters"/>
</dbReference>